<organism evidence="1 2">
    <name type="scientific">Pseudoponticoccus marisrubri</name>
    <dbReference type="NCBI Taxonomy" id="1685382"/>
    <lineage>
        <taxon>Bacteria</taxon>
        <taxon>Pseudomonadati</taxon>
        <taxon>Pseudomonadota</taxon>
        <taxon>Alphaproteobacteria</taxon>
        <taxon>Rhodobacterales</taxon>
        <taxon>Roseobacteraceae</taxon>
        <taxon>Pseudoponticoccus</taxon>
    </lineage>
</organism>
<proteinExistence type="predicted"/>
<name>A0A0W7WEA7_9RHOB</name>
<evidence type="ECO:0000313" key="2">
    <source>
        <dbReference type="Proteomes" id="UP000054396"/>
    </source>
</evidence>
<sequence>MLIEGRRPLGDVLSEVACPASHDLIARLAASERFAVQPLKVQLIVSLDGDRLGGFSQPGARWFLRIKTLIDSDLLGSRSGRIPEGFHWRSHPRSNPHLWVGGNSAAPVFEAALHDITGRPV</sequence>
<dbReference type="Proteomes" id="UP000054396">
    <property type="component" value="Unassembled WGS sequence"/>
</dbReference>
<evidence type="ECO:0000313" key="1">
    <source>
        <dbReference type="EMBL" id="KUF08820.1"/>
    </source>
</evidence>
<dbReference type="EMBL" id="LPXO01000022">
    <property type="protein sequence ID" value="KUF08820.1"/>
    <property type="molecule type" value="Genomic_DNA"/>
</dbReference>
<protein>
    <submittedName>
        <fullName evidence="1">Uncharacterized protein</fullName>
    </submittedName>
</protein>
<reference evidence="1 2" key="1">
    <citation type="submission" date="2015-12" db="EMBL/GenBank/DDBJ databases">
        <authorList>
            <person name="Shamseldin A."/>
            <person name="Moawad H."/>
            <person name="Abd El-Rahim W.M."/>
            <person name="Sadowsky M.J."/>
        </authorList>
    </citation>
    <scope>NUCLEOTIDE SEQUENCE [LARGE SCALE GENOMIC DNA]</scope>
    <source>
        <strain evidence="1 2">SJ5A-1</strain>
    </source>
</reference>
<accession>A0A0W7WEA7</accession>
<dbReference type="AlphaFoldDB" id="A0A0W7WEA7"/>
<dbReference type="RefSeq" id="WP_058864137.1">
    <property type="nucleotide sequence ID" value="NZ_LPXO01000022.1"/>
</dbReference>
<dbReference type="OrthoDB" id="9802472at2"/>
<comment type="caution">
    <text evidence="1">The sequence shown here is derived from an EMBL/GenBank/DDBJ whole genome shotgun (WGS) entry which is preliminary data.</text>
</comment>
<keyword evidence="2" id="KW-1185">Reference proteome</keyword>
<gene>
    <name evidence="1" type="ORF">AVJ23_20685</name>
</gene>